<sequence>MQYIRVLFISTAITLLCHLPSATAHGHDSFEDDGNAVSSISPTRPVISMSAAPSATNVAQSYFQLSSHSNLIYAHIFLMILGWVFILPIGIMFNLTRSRLAIPVQSIFIVVNGLAILLGVVYNHKTPELYPKNIHHGLGWAVSWIIAAQLVMSFIRLYSKSPNLNSGDRHECGNFLPISVEAMEEHQQAHDDHCHRYSRDSGQGTERDSSSLGRHPFSPIEGDEERPLSGFQSDGRFAEEDDDEGHAYGEKPSILPSTAIERYISTKVPRVFSRKMWYFVEFVSQVIDRSILVLGFATICTGAVTFGGIFRGINVFNGLAHFIKGGIFFWYGILTLGRWMGCFAALGWAWNVKPPKEIVGPRIASVPSAEFVESSVIFFYGSTNVFLEHLANWGGEWAPSDLEHVAITIMFFGGGLLGMLVESRKVRSLLNASFEPSLHSTSGAPNQFFEPPKTYGFSMNPLPGLVILLLGMMMGSHHQASMVSSMVHKQWGTLFAGFALARLATYVVFYIAPPTSFLPSRPPSEIVASFCLIAGGLIFMVSNKDTVAAMEQYNIDSMFVFTVTGGVTAFLMAWITLVVSIRGWSIRRKTKPTFGWLAQ</sequence>
<dbReference type="AlphaFoldDB" id="A0A164ZBJ3"/>
<evidence type="ECO:0000313" key="7">
    <source>
        <dbReference type="Proteomes" id="UP000076632"/>
    </source>
</evidence>
<feature type="transmembrane region" description="Helical" evidence="2">
    <location>
        <begin position="494"/>
        <end position="512"/>
    </location>
</feature>
<dbReference type="InterPro" id="IPR018825">
    <property type="entry name" value="DUF2427"/>
</dbReference>
<evidence type="ECO:0000259" key="5">
    <source>
        <dbReference type="Pfam" id="PF10355"/>
    </source>
</evidence>
<feature type="domain" description="DUF2427" evidence="4">
    <location>
        <begin position="60"/>
        <end position="156"/>
    </location>
</feature>
<feature type="transmembrane region" description="Helical" evidence="2">
    <location>
        <begin position="291"/>
        <end position="313"/>
    </location>
</feature>
<keyword evidence="2" id="KW-0812">Transmembrane</keyword>
<dbReference type="CDD" id="cd08760">
    <property type="entry name" value="Cyt_b561_FRRS1_like"/>
    <property type="match status" value="1"/>
</dbReference>
<keyword evidence="3" id="KW-0732">Signal</keyword>
<feature type="transmembrane region" description="Helical" evidence="2">
    <location>
        <begin position="524"/>
        <end position="542"/>
    </location>
</feature>
<gene>
    <name evidence="6" type="ORF">L228DRAFT_234927</name>
</gene>
<proteinExistence type="predicted"/>
<evidence type="ECO:0008006" key="8">
    <source>
        <dbReference type="Google" id="ProtNLM"/>
    </source>
</evidence>
<feature type="transmembrane region" description="Helical" evidence="2">
    <location>
        <begin position="402"/>
        <end position="421"/>
    </location>
</feature>
<feature type="transmembrane region" description="Helical" evidence="2">
    <location>
        <begin position="363"/>
        <end position="382"/>
    </location>
</feature>
<dbReference type="PANTHER" id="PTHR31685">
    <property type="entry name" value="INTEGRAL MEMBRANE PROTEIN (AFU_ORTHOLOGUE AFUA_6G12730)-RELATED"/>
    <property type="match status" value="1"/>
</dbReference>
<dbReference type="EMBL" id="KV407469">
    <property type="protein sequence ID" value="KZF18899.1"/>
    <property type="molecule type" value="Genomic_DNA"/>
</dbReference>
<organism evidence="6 7">
    <name type="scientific">Xylona heveae (strain CBS 132557 / TC161)</name>
    <dbReference type="NCBI Taxonomy" id="1328760"/>
    <lineage>
        <taxon>Eukaryota</taxon>
        <taxon>Fungi</taxon>
        <taxon>Dikarya</taxon>
        <taxon>Ascomycota</taxon>
        <taxon>Pezizomycotina</taxon>
        <taxon>Xylonomycetes</taxon>
        <taxon>Xylonales</taxon>
        <taxon>Xylonaceae</taxon>
        <taxon>Xylona</taxon>
    </lineage>
</organism>
<feature type="domain" description="Protein YTP1-like C-terminal" evidence="5">
    <location>
        <begin position="295"/>
        <end position="582"/>
    </location>
</feature>
<dbReference type="PANTHER" id="PTHR31685:SF3">
    <property type="entry name" value="INTEGRAL MEMBRANE PROTEIN (AFU_ORTHOLOGUE AFUA_6G12730)"/>
    <property type="match status" value="1"/>
</dbReference>
<accession>A0A164ZBJ3</accession>
<feature type="chain" id="PRO_5007854836" description="Integral membrane protein" evidence="3">
    <location>
        <begin position="25"/>
        <end position="599"/>
    </location>
</feature>
<dbReference type="GeneID" id="28895817"/>
<dbReference type="FunCoup" id="A0A164ZBJ3">
    <property type="interactions" value="18"/>
</dbReference>
<feature type="transmembrane region" description="Helical" evidence="2">
    <location>
        <begin position="558"/>
        <end position="581"/>
    </location>
</feature>
<dbReference type="Pfam" id="PF10355">
    <property type="entry name" value="Ytp1"/>
    <property type="match status" value="1"/>
</dbReference>
<evidence type="ECO:0000256" key="3">
    <source>
        <dbReference type="SAM" id="SignalP"/>
    </source>
</evidence>
<feature type="transmembrane region" description="Helical" evidence="2">
    <location>
        <begin position="100"/>
        <end position="122"/>
    </location>
</feature>
<feature type="region of interest" description="Disordered" evidence="1">
    <location>
        <begin position="189"/>
        <end position="252"/>
    </location>
</feature>
<dbReference type="RefSeq" id="XP_018184454.1">
    <property type="nucleotide sequence ID" value="XM_018330680.1"/>
</dbReference>
<dbReference type="InParanoid" id="A0A164ZBJ3"/>
<dbReference type="OrthoDB" id="4005299at2759"/>
<protein>
    <recommendedName>
        <fullName evidence="8">Integral membrane protein</fullName>
    </recommendedName>
</protein>
<dbReference type="Proteomes" id="UP000076632">
    <property type="component" value="Unassembled WGS sequence"/>
</dbReference>
<keyword evidence="7" id="KW-1185">Reference proteome</keyword>
<evidence type="ECO:0000256" key="2">
    <source>
        <dbReference type="SAM" id="Phobius"/>
    </source>
</evidence>
<dbReference type="InterPro" id="IPR018827">
    <property type="entry name" value="YTP1_C"/>
</dbReference>
<feature type="transmembrane region" description="Helical" evidence="2">
    <location>
        <begin position="72"/>
        <end position="93"/>
    </location>
</feature>
<name>A0A164ZBJ3_XYLHT</name>
<evidence type="ECO:0000259" key="4">
    <source>
        <dbReference type="Pfam" id="PF10348"/>
    </source>
</evidence>
<feature type="transmembrane region" description="Helical" evidence="2">
    <location>
        <begin position="134"/>
        <end position="155"/>
    </location>
</feature>
<reference evidence="6 7" key="1">
    <citation type="journal article" date="2016" name="Fungal Biol.">
        <title>The genome of Xylona heveae provides a window into fungal endophytism.</title>
        <authorList>
            <person name="Gazis R."/>
            <person name="Kuo A."/>
            <person name="Riley R."/>
            <person name="LaButti K."/>
            <person name="Lipzen A."/>
            <person name="Lin J."/>
            <person name="Amirebrahimi M."/>
            <person name="Hesse C.N."/>
            <person name="Spatafora J.W."/>
            <person name="Henrissat B."/>
            <person name="Hainaut M."/>
            <person name="Grigoriev I.V."/>
            <person name="Hibbett D.S."/>
        </authorList>
    </citation>
    <scope>NUCLEOTIDE SEQUENCE [LARGE SCALE GENOMIC DNA]</scope>
    <source>
        <strain evidence="6 7">TC161</strain>
    </source>
</reference>
<evidence type="ECO:0000256" key="1">
    <source>
        <dbReference type="SAM" id="MobiDB-lite"/>
    </source>
</evidence>
<evidence type="ECO:0000313" key="6">
    <source>
        <dbReference type="EMBL" id="KZF18899.1"/>
    </source>
</evidence>
<feature type="signal peptide" evidence="3">
    <location>
        <begin position="1"/>
        <end position="24"/>
    </location>
</feature>
<dbReference type="STRING" id="1328760.A0A164ZBJ3"/>
<feature type="compositionally biased region" description="Basic and acidic residues" evidence="1">
    <location>
        <begin position="189"/>
        <end position="209"/>
    </location>
</feature>
<keyword evidence="2" id="KW-0472">Membrane</keyword>
<dbReference type="Pfam" id="PF10348">
    <property type="entry name" value="DUF2427"/>
    <property type="match status" value="1"/>
</dbReference>
<keyword evidence="2" id="KW-1133">Transmembrane helix</keyword>
<dbReference type="OMA" id="NKGWAWN"/>
<feature type="transmembrane region" description="Helical" evidence="2">
    <location>
        <begin position="455"/>
        <end position="474"/>
    </location>
</feature>
<feature type="transmembrane region" description="Helical" evidence="2">
    <location>
        <begin position="328"/>
        <end position="351"/>
    </location>
</feature>